<accession>A0ACA9NRY5</accession>
<gene>
    <name evidence="1" type="ORF">RPERSI_LOCUS8727</name>
</gene>
<dbReference type="EMBL" id="CAJVQC010015964">
    <property type="protein sequence ID" value="CAG8672132.1"/>
    <property type="molecule type" value="Genomic_DNA"/>
</dbReference>
<evidence type="ECO:0000313" key="2">
    <source>
        <dbReference type="Proteomes" id="UP000789920"/>
    </source>
</evidence>
<feature type="non-terminal residue" evidence="1">
    <location>
        <position position="1"/>
    </location>
</feature>
<reference evidence="1" key="1">
    <citation type="submission" date="2021-06" db="EMBL/GenBank/DDBJ databases">
        <authorList>
            <person name="Kallberg Y."/>
            <person name="Tangrot J."/>
            <person name="Rosling A."/>
        </authorList>
    </citation>
    <scope>NUCLEOTIDE SEQUENCE</scope>
    <source>
        <strain evidence="1">MA461A</strain>
    </source>
</reference>
<name>A0ACA9NRY5_9GLOM</name>
<protein>
    <submittedName>
        <fullName evidence="1">19946_t:CDS:1</fullName>
    </submittedName>
</protein>
<dbReference type="Proteomes" id="UP000789920">
    <property type="component" value="Unassembled WGS sequence"/>
</dbReference>
<sequence>TCTECKTSRAKKKIYEKVADTNIKEAPIEIIIIDKISDYISNMINGLEYDTALFSTFYVKLDKIILNTVGVDVRVIAKLIINKIEKRDDFK</sequence>
<keyword evidence="2" id="KW-1185">Reference proteome</keyword>
<proteinExistence type="predicted"/>
<comment type="caution">
    <text evidence="1">The sequence shown here is derived from an EMBL/GenBank/DDBJ whole genome shotgun (WGS) entry which is preliminary data.</text>
</comment>
<organism evidence="1 2">
    <name type="scientific">Racocetra persica</name>
    <dbReference type="NCBI Taxonomy" id="160502"/>
    <lineage>
        <taxon>Eukaryota</taxon>
        <taxon>Fungi</taxon>
        <taxon>Fungi incertae sedis</taxon>
        <taxon>Mucoromycota</taxon>
        <taxon>Glomeromycotina</taxon>
        <taxon>Glomeromycetes</taxon>
        <taxon>Diversisporales</taxon>
        <taxon>Gigasporaceae</taxon>
        <taxon>Racocetra</taxon>
    </lineage>
</organism>
<evidence type="ECO:0000313" key="1">
    <source>
        <dbReference type="EMBL" id="CAG8672132.1"/>
    </source>
</evidence>